<dbReference type="Pfam" id="PF10106">
    <property type="entry name" value="DUF2345"/>
    <property type="match status" value="1"/>
</dbReference>
<dbReference type="PANTHER" id="PTHR32305">
    <property type="match status" value="1"/>
</dbReference>
<dbReference type="RefSeq" id="WP_378996589.1">
    <property type="nucleotide sequence ID" value="NZ_JBHSMT010000012.1"/>
</dbReference>
<dbReference type="Pfam" id="PF04717">
    <property type="entry name" value="Phage_base_V"/>
    <property type="match status" value="1"/>
</dbReference>
<organism evidence="7 8">
    <name type="scientific">Paraherbaspirillum soli</name>
    <dbReference type="NCBI Taxonomy" id="631222"/>
    <lineage>
        <taxon>Bacteria</taxon>
        <taxon>Pseudomonadati</taxon>
        <taxon>Pseudomonadota</taxon>
        <taxon>Betaproteobacteria</taxon>
        <taxon>Burkholderiales</taxon>
        <taxon>Oxalobacteraceae</taxon>
        <taxon>Paraherbaspirillum</taxon>
    </lineage>
</organism>
<evidence type="ECO:0000256" key="3">
    <source>
        <dbReference type="ARBA" id="ARBA00022525"/>
    </source>
</evidence>
<dbReference type="InterPro" id="IPR006533">
    <property type="entry name" value="T6SS_Vgr_RhsGE"/>
</dbReference>
<dbReference type="PANTHER" id="PTHR32305:SF15">
    <property type="entry name" value="PROTEIN RHSA-RELATED"/>
    <property type="match status" value="1"/>
</dbReference>
<dbReference type="SUPFAM" id="SSF69349">
    <property type="entry name" value="Phage fibre proteins"/>
    <property type="match status" value="1"/>
</dbReference>
<dbReference type="Gene3D" id="3.55.50.10">
    <property type="entry name" value="Baseplate protein-like domains"/>
    <property type="match status" value="1"/>
</dbReference>
<evidence type="ECO:0000313" key="8">
    <source>
        <dbReference type="Proteomes" id="UP001596045"/>
    </source>
</evidence>
<keyword evidence="3" id="KW-0964">Secreted</keyword>
<accession>A0ABW0M8A0</accession>
<comment type="subcellular location">
    <subcellularLocation>
        <location evidence="1">Secreted</location>
    </subcellularLocation>
</comment>
<sequence>MFHARTLTVRSPAIADILGQPALVAVKLSGSEGLNQLFAYQLVLKTPTELNHLVYKTASFERDDFLGQELTCTIELEPRGLTVLGAIGAPRNTDPDTGTREISGLIADMQLLRAEDRHVFYQITLRPWLHLATLTSDCRIFQDQTVLEIVDSVLAAYPFTVDKRLIDRYPKRDYQTQYNESDFHFFCRLCEEWGINWFFEHRDGRHRMVLIDNMGGHQPFTGAAYRTLAFHPPGHKTDAEFIDRFELHNRLTSGRYRTSDYDYTRPQAQLERRRSDPRPTAHNAQEIYRWHADAHYSQPQAGPAQASNDPRAEGDFLSRIRMQALRSPGHRAHGGGRLRGMVPGCTFKLNGHPNATANSDYLILSTRFEIEEVAQASQGGDSPGQHYRVEVDFEAHPCDEQFVPACVTPKPLTHGPQIATVVGPPGENLWTDALGRIKVQFPWDRLGVRNQHSSCWLRVAAPWAGAQLGAMFIPRIGQEVLVDFIGGNPSLPICSGRLYHQWNSPPWQLPAQQALSGLRSRELTKEGGNAGSGRSNHLVLDDTERQIQVQLGSAHQHSQLNLGHITRIAGNTGRTDFRGEGLEARTDGAAAIRGGQGLLLSSDGRPEAHSHMMDLAEPLQRLRQAHKQHQELAALAQQHRAQETGANAVGDAIQAQNDALKGLAGSAKDGKVPQLGEPHVIVASAAGIAASAAQAIHIASGSDTAVSSGRHVSFSALGALFASAGRGLRWFAHALGIKLVAAAGIVEIKALSDALHLFGKLDVEIASSDGWIVLKAKRGIRLHGNHSELVIGGEQDGLVGRTPGVFHVFSADPQMPGPQSAPLEIASLARGDALRGNDSCGQRCRSL</sequence>
<evidence type="ECO:0000259" key="6">
    <source>
        <dbReference type="Pfam" id="PF13296"/>
    </source>
</evidence>
<dbReference type="NCBIfam" id="TIGR03361">
    <property type="entry name" value="VI_Rhs_Vgr"/>
    <property type="match status" value="1"/>
</dbReference>
<dbReference type="Pfam" id="PF05954">
    <property type="entry name" value="Phage_GPD"/>
    <property type="match status" value="1"/>
</dbReference>
<dbReference type="Proteomes" id="UP001596045">
    <property type="component" value="Unassembled WGS sequence"/>
</dbReference>
<gene>
    <name evidence="7" type="ORF">ACFPM8_07425</name>
</gene>
<evidence type="ECO:0000259" key="5">
    <source>
        <dbReference type="Pfam" id="PF10106"/>
    </source>
</evidence>
<dbReference type="Gene3D" id="2.30.110.50">
    <property type="match status" value="1"/>
</dbReference>
<dbReference type="SUPFAM" id="SSF69255">
    <property type="entry name" value="gp5 N-terminal domain-like"/>
    <property type="match status" value="1"/>
</dbReference>
<evidence type="ECO:0000313" key="7">
    <source>
        <dbReference type="EMBL" id="MFC5473786.1"/>
    </source>
</evidence>
<dbReference type="InterPro" id="IPR006531">
    <property type="entry name" value="Gp5/Vgr_OB"/>
</dbReference>
<dbReference type="InterPro" id="IPR028244">
    <property type="entry name" value="T6SS_Rhs_Vgr_dom"/>
</dbReference>
<keyword evidence="8" id="KW-1185">Reference proteome</keyword>
<feature type="domain" description="DUF2345" evidence="5">
    <location>
        <begin position="668"/>
        <end position="819"/>
    </location>
</feature>
<dbReference type="EMBL" id="JBHSMT010000012">
    <property type="protein sequence ID" value="MFC5473786.1"/>
    <property type="molecule type" value="Genomic_DNA"/>
</dbReference>
<reference evidence="8" key="1">
    <citation type="journal article" date="2019" name="Int. J. Syst. Evol. Microbiol.">
        <title>The Global Catalogue of Microorganisms (GCM) 10K type strain sequencing project: providing services to taxonomists for standard genome sequencing and annotation.</title>
        <authorList>
            <consortium name="The Broad Institute Genomics Platform"/>
            <consortium name="The Broad Institute Genome Sequencing Center for Infectious Disease"/>
            <person name="Wu L."/>
            <person name="Ma J."/>
        </authorList>
    </citation>
    <scope>NUCLEOTIDE SEQUENCE [LARGE SCALE GENOMIC DNA]</scope>
    <source>
        <strain evidence="8">JCM 17066</strain>
    </source>
</reference>
<dbReference type="InterPro" id="IPR050708">
    <property type="entry name" value="T6SS_VgrG/RHS"/>
</dbReference>
<dbReference type="Gene3D" id="2.40.50.230">
    <property type="entry name" value="Gp5 N-terminal domain"/>
    <property type="match status" value="1"/>
</dbReference>
<evidence type="ECO:0000256" key="1">
    <source>
        <dbReference type="ARBA" id="ARBA00004613"/>
    </source>
</evidence>
<comment type="similarity">
    <text evidence="2">Belongs to the VgrG protein family.</text>
</comment>
<dbReference type="SUPFAM" id="SSF69279">
    <property type="entry name" value="Phage tail proteins"/>
    <property type="match status" value="2"/>
</dbReference>
<dbReference type="InterPro" id="IPR017847">
    <property type="entry name" value="T6SS_RhsGE_Vgr_subset"/>
</dbReference>
<protein>
    <submittedName>
        <fullName evidence="7">Type VI secretion system Vgr family protein</fullName>
    </submittedName>
</protein>
<feature type="domain" description="Putative type VI secretion system Rhs element associated Vgr" evidence="6">
    <location>
        <begin position="531"/>
        <end position="636"/>
    </location>
</feature>
<dbReference type="Gene3D" id="4.10.220.110">
    <property type="match status" value="1"/>
</dbReference>
<dbReference type="NCBIfam" id="TIGR01646">
    <property type="entry name" value="vgr_GE"/>
    <property type="match status" value="1"/>
</dbReference>
<proteinExistence type="inferred from homology"/>
<feature type="domain" description="Gp5/Type VI secretion system Vgr protein OB-fold" evidence="4">
    <location>
        <begin position="431"/>
        <end position="499"/>
    </location>
</feature>
<comment type="caution">
    <text evidence="7">The sequence shown here is derived from an EMBL/GenBank/DDBJ whole genome shotgun (WGS) entry which is preliminary data.</text>
</comment>
<name>A0ABW0M8A0_9BURK</name>
<dbReference type="Pfam" id="PF13296">
    <property type="entry name" value="T6SS_Vgr"/>
    <property type="match status" value="1"/>
</dbReference>
<evidence type="ECO:0000259" key="4">
    <source>
        <dbReference type="Pfam" id="PF04717"/>
    </source>
</evidence>
<dbReference type="InterPro" id="IPR018769">
    <property type="entry name" value="VgrG2_DUF2345"/>
</dbReference>
<dbReference type="InterPro" id="IPR037026">
    <property type="entry name" value="Vgr_OB-fold_dom_sf"/>
</dbReference>
<evidence type="ECO:0000256" key="2">
    <source>
        <dbReference type="ARBA" id="ARBA00005558"/>
    </source>
</evidence>